<organism evidence="13">
    <name type="scientific">Fonticula alba</name>
    <name type="common">Slime mold</name>
    <dbReference type="NCBI Taxonomy" id="691883"/>
    <lineage>
        <taxon>Eukaryota</taxon>
        <taxon>Rotosphaerida</taxon>
        <taxon>Fonticulaceae</taxon>
        <taxon>Fonticula</taxon>
    </lineage>
</organism>
<dbReference type="AlphaFoldDB" id="A0A058ZC16"/>
<dbReference type="GO" id="GO:0006121">
    <property type="term" value="P:mitochondrial electron transport, succinate to ubiquinone"/>
    <property type="evidence" value="ECO:0007669"/>
    <property type="project" value="TreeGrafter"/>
</dbReference>
<dbReference type="RefSeq" id="XP_009494586.1">
    <property type="nucleotide sequence ID" value="XM_009496311.1"/>
</dbReference>
<dbReference type="PANTHER" id="PTHR13337">
    <property type="entry name" value="SUCCINATE DEHYDROGENASE"/>
    <property type="match status" value="1"/>
</dbReference>
<keyword evidence="5 12" id="KW-0999">Mitochondrion inner membrane</keyword>
<keyword evidence="3" id="KW-0813">Transport</keyword>
<dbReference type="Gene3D" id="1.20.1300.10">
    <property type="entry name" value="Fumarate reductase/succinate dehydrogenase, transmembrane subunit"/>
    <property type="match status" value="1"/>
</dbReference>
<gene>
    <name evidence="13" type="ORF">H696_02409</name>
</gene>
<dbReference type="GeneID" id="20527134"/>
<dbReference type="SUPFAM" id="SSF81343">
    <property type="entry name" value="Fumarate reductase respiratory complex transmembrane subunits"/>
    <property type="match status" value="1"/>
</dbReference>
<keyword evidence="8 12" id="KW-0496">Mitochondrion</keyword>
<evidence type="ECO:0000256" key="2">
    <source>
        <dbReference type="ARBA" id="ARBA00007294"/>
    </source>
</evidence>
<dbReference type="OrthoDB" id="18577at2759"/>
<evidence type="ECO:0000256" key="3">
    <source>
        <dbReference type="ARBA" id="ARBA00022448"/>
    </source>
</evidence>
<evidence type="ECO:0000256" key="12">
    <source>
        <dbReference type="RuleBase" id="RU364031"/>
    </source>
</evidence>
<accession>A0A058ZC16</accession>
<dbReference type="EMBL" id="KB932203">
    <property type="protein sequence ID" value="KCV71463.1"/>
    <property type="molecule type" value="Genomic_DNA"/>
</dbReference>
<feature type="transmembrane region" description="Helical" evidence="12">
    <location>
        <begin position="65"/>
        <end position="85"/>
    </location>
</feature>
<evidence type="ECO:0000256" key="11">
    <source>
        <dbReference type="PIRSR" id="PIRSR607992-2"/>
    </source>
</evidence>
<evidence type="ECO:0000256" key="8">
    <source>
        <dbReference type="ARBA" id="ARBA00023128"/>
    </source>
</evidence>
<dbReference type="eggNOG" id="KOG4097">
    <property type="taxonomic scope" value="Eukaryota"/>
</dbReference>
<comment type="subcellular location">
    <subcellularLocation>
        <location evidence="1 12">Mitochondrion inner membrane</location>
        <topology evidence="1 12">Multi-pass membrane protein</topology>
    </subcellularLocation>
</comment>
<dbReference type="GO" id="GO:0006099">
    <property type="term" value="P:tricarboxylic acid cycle"/>
    <property type="evidence" value="ECO:0007669"/>
    <property type="project" value="TreeGrafter"/>
</dbReference>
<evidence type="ECO:0000256" key="10">
    <source>
        <dbReference type="PIRSR" id="PIRSR607992-1"/>
    </source>
</evidence>
<protein>
    <recommendedName>
        <fullName evidence="12">Succinate dehydrogenase [ubiquinone] cytochrome b small subunit</fullName>
    </recommendedName>
</protein>
<dbReference type="Pfam" id="PF05328">
    <property type="entry name" value="CybS"/>
    <property type="match status" value="1"/>
</dbReference>
<dbReference type="GO" id="GO:0046872">
    <property type="term" value="F:metal ion binding"/>
    <property type="evidence" value="ECO:0007669"/>
    <property type="project" value="UniProtKB-KW"/>
</dbReference>
<keyword evidence="11" id="KW-0408">Iron</keyword>
<comment type="caution">
    <text evidence="12">Lacks conserved residue(s) required for the propagation of feature annotation.</text>
</comment>
<dbReference type="GO" id="GO:0020037">
    <property type="term" value="F:heme binding"/>
    <property type="evidence" value="ECO:0007669"/>
    <property type="project" value="TreeGrafter"/>
</dbReference>
<dbReference type="InterPro" id="IPR034804">
    <property type="entry name" value="SQR/QFR_C/D"/>
</dbReference>
<sequence>MFALRPFINRQAVQQTAAAGALARRSMSTGSAHTAWTVDRLSAVGIALMIPGYFVLPSAAVDSILAGLIPVHLYFGFGSCITDYIPKRSMPFLNRAAGVLSLAVCAATFVSMTHLNSRDIGVTATLRELWSVGGRPKETTYVQSS</sequence>
<proteinExistence type="inferred from homology"/>
<dbReference type="GO" id="GO:0005743">
    <property type="term" value="C:mitochondrial inner membrane"/>
    <property type="evidence" value="ECO:0007669"/>
    <property type="project" value="UniProtKB-SubCell"/>
</dbReference>
<dbReference type="STRING" id="691883.A0A058ZC16"/>
<keyword evidence="6 12" id="KW-0809">Transit peptide</keyword>
<dbReference type="GO" id="GO:0048039">
    <property type="term" value="F:ubiquinone binding"/>
    <property type="evidence" value="ECO:0007669"/>
    <property type="project" value="TreeGrafter"/>
</dbReference>
<dbReference type="Proteomes" id="UP000030693">
    <property type="component" value="Unassembled WGS sequence"/>
</dbReference>
<evidence type="ECO:0000256" key="1">
    <source>
        <dbReference type="ARBA" id="ARBA00004448"/>
    </source>
</evidence>
<evidence type="ECO:0000313" key="13">
    <source>
        <dbReference type="EMBL" id="KCV71463.1"/>
    </source>
</evidence>
<evidence type="ECO:0000256" key="4">
    <source>
        <dbReference type="ARBA" id="ARBA00022692"/>
    </source>
</evidence>
<feature type="binding site" evidence="10">
    <location>
        <position position="84"/>
    </location>
    <ligand>
        <name>a ubiquinone</name>
        <dbReference type="ChEBI" id="CHEBI:16389"/>
        <note>ligand shared with IP/SDHB</note>
    </ligand>
</feature>
<feature type="binding site" description="axial binding residue" evidence="11">
    <location>
        <position position="72"/>
    </location>
    <ligand>
        <name>heme b</name>
        <dbReference type="ChEBI" id="CHEBI:60344"/>
        <note>ligand shared with SDHC</note>
    </ligand>
    <ligandPart>
        <name>Fe</name>
        <dbReference type="ChEBI" id="CHEBI:18248"/>
    </ligandPart>
</feature>
<dbReference type="PANTHER" id="PTHR13337:SF2">
    <property type="entry name" value="SUCCINATE DEHYDROGENASE [UBIQUINONE] CYTOCHROME B SMALL SUBUNIT, MITOCHONDRIAL"/>
    <property type="match status" value="1"/>
</dbReference>
<name>A0A058ZC16_FONAL</name>
<comment type="similarity">
    <text evidence="2 12">Belongs to the CybS family.</text>
</comment>
<evidence type="ECO:0000256" key="9">
    <source>
        <dbReference type="ARBA" id="ARBA00023136"/>
    </source>
</evidence>
<dbReference type="InterPro" id="IPR007992">
    <property type="entry name" value="CybS"/>
</dbReference>
<keyword evidence="9 12" id="KW-0472">Membrane</keyword>
<keyword evidence="4 12" id="KW-0812">Transmembrane</keyword>
<evidence type="ECO:0000313" key="14">
    <source>
        <dbReference type="Proteomes" id="UP000030693"/>
    </source>
</evidence>
<keyword evidence="11" id="KW-0479">Metal-binding</keyword>
<reference evidence="13" key="1">
    <citation type="submission" date="2013-04" db="EMBL/GenBank/DDBJ databases">
        <title>The Genome Sequence of Fonticula alba ATCC 38817.</title>
        <authorList>
            <consortium name="The Broad Institute Genomics Platform"/>
            <person name="Russ C."/>
            <person name="Cuomo C."/>
            <person name="Burger G."/>
            <person name="Gray M.W."/>
            <person name="Holland P.W.H."/>
            <person name="King N."/>
            <person name="Lang F.B.F."/>
            <person name="Roger A.J."/>
            <person name="Ruiz-Trillo I."/>
            <person name="Brown M."/>
            <person name="Walker B."/>
            <person name="Young S."/>
            <person name="Zeng Q."/>
            <person name="Gargeya S."/>
            <person name="Fitzgerald M."/>
            <person name="Haas B."/>
            <person name="Abouelleil A."/>
            <person name="Allen A.W."/>
            <person name="Alvarado L."/>
            <person name="Arachchi H.M."/>
            <person name="Berlin A.M."/>
            <person name="Chapman S.B."/>
            <person name="Gainer-Dewar J."/>
            <person name="Goldberg J."/>
            <person name="Griggs A."/>
            <person name="Gujja S."/>
            <person name="Hansen M."/>
            <person name="Howarth C."/>
            <person name="Imamovic A."/>
            <person name="Ireland A."/>
            <person name="Larimer J."/>
            <person name="McCowan C."/>
            <person name="Murphy C."/>
            <person name="Pearson M."/>
            <person name="Poon T.W."/>
            <person name="Priest M."/>
            <person name="Roberts A."/>
            <person name="Saif S."/>
            <person name="Shea T."/>
            <person name="Sisk P."/>
            <person name="Sykes S."/>
            <person name="Wortman J."/>
            <person name="Nusbaum C."/>
            <person name="Birren B."/>
        </authorList>
    </citation>
    <scope>NUCLEOTIDE SEQUENCE [LARGE SCALE GENOMIC DNA]</scope>
    <source>
        <strain evidence="13">ATCC 38817</strain>
    </source>
</reference>
<evidence type="ECO:0000256" key="7">
    <source>
        <dbReference type="ARBA" id="ARBA00022989"/>
    </source>
</evidence>
<evidence type="ECO:0000256" key="6">
    <source>
        <dbReference type="ARBA" id="ARBA00022946"/>
    </source>
</evidence>
<keyword evidence="14" id="KW-1185">Reference proteome</keyword>
<keyword evidence="7 12" id="KW-1133">Transmembrane helix</keyword>
<evidence type="ECO:0000256" key="5">
    <source>
        <dbReference type="ARBA" id="ARBA00022792"/>
    </source>
</evidence>
<feature type="transmembrane region" description="Helical" evidence="12">
    <location>
        <begin position="92"/>
        <end position="112"/>
    </location>
</feature>